<evidence type="ECO:0000313" key="5">
    <source>
        <dbReference type="EMBL" id="CAL4769704.1"/>
    </source>
</evidence>
<dbReference type="PROSITE" id="PS00636">
    <property type="entry name" value="DNAJ_1"/>
    <property type="match status" value="1"/>
</dbReference>
<dbReference type="EMBL" id="CAMXCT030000711">
    <property type="protein sequence ID" value="CAL4769704.1"/>
    <property type="molecule type" value="Genomic_DNA"/>
</dbReference>
<feature type="chain" id="PRO_5043269987" evidence="2">
    <location>
        <begin position="17"/>
        <end position="270"/>
    </location>
</feature>
<reference evidence="5 6" key="2">
    <citation type="submission" date="2024-05" db="EMBL/GenBank/DDBJ databases">
        <authorList>
            <person name="Chen Y."/>
            <person name="Shah S."/>
            <person name="Dougan E. K."/>
            <person name="Thang M."/>
            <person name="Chan C."/>
        </authorList>
    </citation>
    <scope>NUCLEOTIDE SEQUENCE [LARGE SCALE GENOMIC DNA]</scope>
</reference>
<dbReference type="GO" id="GO:0051082">
    <property type="term" value="F:unfolded protein binding"/>
    <property type="evidence" value="ECO:0007669"/>
    <property type="project" value="TreeGrafter"/>
</dbReference>
<dbReference type="InterPro" id="IPR018253">
    <property type="entry name" value="DnaJ_domain_CS"/>
</dbReference>
<dbReference type="GO" id="GO:0051087">
    <property type="term" value="F:protein-folding chaperone binding"/>
    <property type="evidence" value="ECO:0007669"/>
    <property type="project" value="TreeGrafter"/>
</dbReference>
<dbReference type="SUPFAM" id="SSF46565">
    <property type="entry name" value="Chaperone J-domain"/>
    <property type="match status" value="1"/>
</dbReference>
<reference evidence="4" key="1">
    <citation type="submission" date="2022-10" db="EMBL/GenBank/DDBJ databases">
        <authorList>
            <person name="Chen Y."/>
            <person name="Dougan E. K."/>
            <person name="Chan C."/>
            <person name="Rhodes N."/>
            <person name="Thang M."/>
        </authorList>
    </citation>
    <scope>NUCLEOTIDE SEQUENCE</scope>
</reference>
<dbReference type="InterPro" id="IPR036869">
    <property type="entry name" value="J_dom_sf"/>
</dbReference>
<evidence type="ECO:0000256" key="1">
    <source>
        <dbReference type="SAM" id="MobiDB-lite"/>
    </source>
</evidence>
<dbReference type="PRINTS" id="PR00625">
    <property type="entry name" value="JDOMAIN"/>
</dbReference>
<dbReference type="OrthoDB" id="434694at2759"/>
<evidence type="ECO:0000313" key="6">
    <source>
        <dbReference type="Proteomes" id="UP001152797"/>
    </source>
</evidence>
<feature type="signal peptide" evidence="2">
    <location>
        <begin position="1"/>
        <end position="16"/>
    </location>
</feature>
<dbReference type="CDD" id="cd06257">
    <property type="entry name" value="DnaJ"/>
    <property type="match status" value="1"/>
</dbReference>
<dbReference type="InterPro" id="IPR001623">
    <property type="entry name" value="DnaJ_domain"/>
</dbReference>
<protein>
    <submittedName>
        <fullName evidence="5">DnaJ homolog subfamily B member 3</fullName>
    </submittedName>
</protein>
<evidence type="ECO:0000259" key="3">
    <source>
        <dbReference type="PROSITE" id="PS50076"/>
    </source>
</evidence>
<proteinExistence type="predicted"/>
<feature type="compositionally biased region" description="Low complexity" evidence="1">
    <location>
        <begin position="198"/>
        <end position="212"/>
    </location>
</feature>
<feature type="compositionally biased region" description="Basic and acidic residues" evidence="1">
    <location>
        <begin position="147"/>
        <end position="167"/>
    </location>
</feature>
<dbReference type="EMBL" id="CAMXCT010000711">
    <property type="protein sequence ID" value="CAI3982392.1"/>
    <property type="molecule type" value="Genomic_DNA"/>
</dbReference>
<dbReference type="EMBL" id="CAMXCT020000711">
    <property type="protein sequence ID" value="CAL1135767.1"/>
    <property type="molecule type" value="Genomic_DNA"/>
</dbReference>
<dbReference type="SMART" id="SM00271">
    <property type="entry name" value="DnaJ"/>
    <property type="match status" value="1"/>
</dbReference>
<gene>
    <name evidence="4" type="ORF">C1SCF055_LOCUS10094</name>
</gene>
<keyword evidence="6" id="KW-1185">Reference proteome</keyword>
<sequence>MLTLLCFVNLWLSLSAWQPDVDPYEVLGLSQGAKIDSGVLKQAYRKAALQWHPDKVPEEKKKEAEQRFIEISWAYEVLSDPIRRKAFDDPRKDSSASAGQEQARDTHWEQRDFDMEKAAEVFKDVFGNSSAEYFDLIQHLARSSKSGSKEQWKKHAEAIRSKMERTGKSFSVETASEDGKERIATQQSVEDDGRGTTKKSVTTVHTHTSSGGASPTAISDAGSHQAHQAAIDAHQAAMDAHQAALEAHKAAHEAAVRASRGGAALPKTDL</sequence>
<feature type="region of interest" description="Disordered" evidence="1">
    <location>
        <begin position="86"/>
        <end position="107"/>
    </location>
</feature>
<dbReference type="GO" id="GO:0005737">
    <property type="term" value="C:cytoplasm"/>
    <property type="evidence" value="ECO:0007669"/>
    <property type="project" value="TreeGrafter"/>
</dbReference>
<dbReference type="PANTHER" id="PTHR43948">
    <property type="entry name" value="DNAJ HOMOLOG SUBFAMILY B"/>
    <property type="match status" value="1"/>
</dbReference>
<keyword evidence="2" id="KW-0732">Signal</keyword>
<comment type="caution">
    <text evidence="4">The sequence shown here is derived from an EMBL/GenBank/DDBJ whole genome shotgun (WGS) entry which is preliminary data.</text>
</comment>
<feature type="domain" description="J" evidence="3">
    <location>
        <begin position="22"/>
        <end position="91"/>
    </location>
</feature>
<dbReference type="PANTHER" id="PTHR43948:SF14">
    <property type="entry name" value="PROTEIN DNAJ, PUTATIVE-RELATED"/>
    <property type="match status" value="1"/>
</dbReference>
<name>A0A9P1C095_9DINO</name>
<evidence type="ECO:0000313" key="4">
    <source>
        <dbReference type="EMBL" id="CAI3982392.1"/>
    </source>
</evidence>
<dbReference type="AlphaFoldDB" id="A0A9P1C095"/>
<accession>A0A9P1C095</accession>
<dbReference type="PROSITE" id="PS50076">
    <property type="entry name" value="DNAJ_2"/>
    <property type="match status" value="1"/>
</dbReference>
<dbReference type="Gene3D" id="1.10.287.110">
    <property type="entry name" value="DnaJ domain"/>
    <property type="match status" value="1"/>
</dbReference>
<feature type="region of interest" description="Disordered" evidence="1">
    <location>
        <begin position="144"/>
        <end position="230"/>
    </location>
</feature>
<dbReference type="GO" id="GO:0005634">
    <property type="term" value="C:nucleus"/>
    <property type="evidence" value="ECO:0007669"/>
    <property type="project" value="TreeGrafter"/>
</dbReference>
<dbReference type="Pfam" id="PF00226">
    <property type="entry name" value="DnaJ"/>
    <property type="match status" value="1"/>
</dbReference>
<dbReference type="GO" id="GO:0044183">
    <property type="term" value="F:protein folding chaperone"/>
    <property type="evidence" value="ECO:0007669"/>
    <property type="project" value="TreeGrafter"/>
</dbReference>
<organism evidence="4">
    <name type="scientific">Cladocopium goreaui</name>
    <dbReference type="NCBI Taxonomy" id="2562237"/>
    <lineage>
        <taxon>Eukaryota</taxon>
        <taxon>Sar</taxon>
        <taxon>Alveolata</taxon>
        <taxon>Dinophyceae</taxon>
        <taxon>Suessiales</taxon>
        <taxon>Symbiodiniaceae</taxon>
        <taxon>Cladocopium</taxon>
    </lineage>
</organism>
<dbReference type="Proteomes" id="UP001152797">
    <property type="component" value="Unassembled WGS sequence"/>
</dbReference>
<evidence type="ECO:0000256" key="2">
    <source>
        <dbReference type="SAM" id="SignalP"/>
    </source>
</evidence>